<dbReference type="Pfam" id="PF10539">
    <property type="entry name" value="Dev_Cell_Death"/>
    <property type="match status" value="1"/>
</dbReference>
<evidence type="ECO:0000313" key="4">
    <source>
        <dbReference type="Proteomes" id="UP000789595"/>
    </source>
</evidence>
<accession>A0A8J2S6G5</accession>
<feature type="compositionally biased region" description="Pro residues" evidence="1">
    <location>
        <begin position="62"/>
        <end position="72"/>
    </location>
</feature>
<dbReference type="SUPFAM" id="SSF47769">
    <property type="entry name" value="SAM/Pointed domain"/>
    <property type="match status" value="1"/>
</dbReference>
<dbReference type="SMART" id="SM00767">
    <property type="entry name" value="DCD"/>
    <property type="match status" value="1"/>
</dbReference>
<dbReference type="OrthoDB" id="206984at2759"/>
<protein>
    <recommendedName>
        <fullName evidence="2">DCD domain-containing protein</fullName>
    </recommendedName>
</protein>
<keyword evidence="4" id="KW-1185">Reference proteome</keyword>
<dbReference type="InterPro" id="IPR013761">
    <property type="entry name" value="SAM/pointed_sf"/>
</dbReference>
<evidence type="ECO:0000256" key="1">
    <source>
        <dbReference type="SAM" id="MobiDB-lite"/>
    </source>
</evidence>
<organism evidence="3 4">
    <name type="scientific">Pelagomonas calceolata</name>
    <dbReference type="NCBI Taxonomy" id="35677"/>
    <lineage>
        <taxon>Eukaryota</taxon>
        <taxon>Sar</taxon>
        <taxon>Stramenopiles</taxon>
        <taxon>Ochrophyta</taxon>
        <taxon>Pelagophyceae</taxon>
        <taxon>Pelagomonadales</taxon>
        <taxon>Pelagomonadaceae</taxon>
        <taxon>Pelagomonas</taxon>
    </lineage>
</organism>
<dbReference type="PROSITE" id="PS51222">
    <property type="entry name" value="DCD"/>
    <property type="match status" value="1"/>
</dbReference>
<evidence type="ECO:0000259" key="2">
    <source>
        <dbReference type="PROSITE" id="PS51222"/>
    </source>
</evidence>
<feature type="region of interest" description="Disordered" evidence="1">
    <location>
        <begin position="54"/>
        <end position="77"/>
    </location>
</feature>
<dbReference type="Proteomes" id="UP000789595">
    <property type="component" value="Unassembled WGS sequence"/>
</dbReference>
<proteinExistence type="predicted"/>
<reference evidence="3" key="1">
    <citation type="submission" date="2021-11" db="EMBL/GenBank/DDBJ databases">
        <authorList>
            <consortium name="Genoscope - CEA"/>
            <person name="William W."/>
        </authorList>
    </citation>
    <scope>NUCLEOTIDE SEQUENCE</scope>
</reference>
<dbReference type="InterPro" id="IPR013989">
    <property type="entry name" value="Dev_and_cell_death_domain"/>
</dbReference>
<feature type="domain" description="DCD" evidence="2">
    <location>
        <begin position="358"/>
        <end position="513"/>
    </location>
</feature>
<sequence length="651" mass="68307">MIIVNAEAVEATAATLSAAEALEILAPGANAITNEEAASLRQIVAAVATRDPATAQRLAAKKPPPPPPPPPQNGSAASDLKAFLETADLGRYADALVAAGCASVARLKAMPQEELKNLKDPRTGGRVLAVGALARLRRQLNASPTPPPAPAAPSGTTPEPALTRHLADLGLDRFAPALARAGISTVENLLDVDPKDLRNLVDPETGQKVLAVGPYSKLRASLEKLRESAPPPPPPQPVPVVTRRAPRVLSLNHALPKRFSATTRESSCVDGVEADRITPSRAQEAPDAFAAFLAEAGLGRVEEPLKRCGISTLQQLRDTPAAALKAAVDPQTGSRVLAVGPLSKLRAALREQDSVSEVPAGVVFAASDGDACAECLDRRLFAFPASHASVVKAILNAPDRGASIRVFLWDASRKRLHGIFRPDAAEGDSADSPVVPSAFTSAPWTGVAPPPGKATAQTKFPCQLRVAPVRAFEPLPATLAGSVLQFERPGCAGAPAYDLTAEQVATVRRFEEEKPEDPLDAVERRARLMCGKPEVEDAATPEEIDEEFDPLLARAKALSLHASRVAAELESQIAAVGRSAAPVETAPAPAVVVSKEEEDLVARARALLSDAEPAPAREAPPVDDGLDVDMDLIRRARALRGASQLARTESK</sequence>
<comment type="caution">
    <text evidence="3">The sequence shown here is derived from an EMBL/GenBank/DDBJ whole genome shotgun (WGS) entry which is preliminary data.</text>
</comment>
<feature type="region of interest" description="Disordered" evidence="1">
    <location>
        <begin position="140"/>
        <end position="160"/>
    </location>
</feature>
<gene>
    <name evidence="3" type="ORF">PECAL_1P10450</name>
</gene>
<dbReference type="EMBL" id="CAKKNE010000001">
    <property type="protein sequence ID" value="CAH0364670.1"/>
    <property type="molecule type" value="Genomic_DNA"/>
</dbReference>
<name>A0A8J2S6G5_9STRA</name>
<evidence type="ECO:0000313" key="3">
    <source>
        <dbReference type="EMBL" id="CAH0364670.1"/>
    </source>
</evidence>
<dbReference type="AlphaFoldDB" id="A0A8J2S6G5"/>